<protein>
    <submittedName>
        <fullName evidence="1">Uncharacterized protein</fullName>
    </submittedName>
</protein>
<reference evidence="2" key="1">
    <citation type="journal article" date="2022" name="Mol. Ecol. Resour.">
        <title>The genomes of chicory, endive, great burdock and yacon provide insights into Asteraceae palaeo-polyploidization history and plant inulin production.</title>
        <authorList>
            <person name="Fan W."/>
            <person name="Wang S."/>
            <person name="Wang H."/>
            <person name="Wang A."/>
            <person name="Jiang F."/>
            <person name="Liu H."/>
            <person name="Zhao H."/>
            <person name="Xu D."/>
            <person name="Zhang Y."/>
        </authorList>
    </citation>
    <scope>NUCLEOTIDE SEQUENCE [LARGE SCALE GENOMIC DNA]</scope>
    <source>
        <strain evidence="2">cv. Yunnan</strain>
    </source>
</reference>
<accession>A0ACB9HLZ6</accession>
<dbReference type="Proteomes" id="UP001056120">
    <property type="component" value="Linkage Group LG12"/>
</dbReference>
<comment type="caution">
    <text evidence="1">The sequence shown here is derived from an EMBL/GenBank/DDBJ whole genome shotgun (WGS) entry which is preliminary data.</text>
</comment>
<dbReference type="EMBL" id="CM042029">
    <property type="protein sequence ID" value="KAI3796637.1"/>
    <property type="molecule type" value="Genomic_DNA"/>
</dbReference>
<organism evidence="1 2">
    <name type="scientific">Smallanthus sonchifolius</name>
    <dbReference type="NCBI Taxonomy" id="185202"/>
    <lineage>
        <taxon>Eukaryota</taxon>
        <taxon>Viridiplantae</taxon>
        <taxon>Streptophyta</taxon>
        <taxon>Embryophyta</taxon>
        <taxon>Tracheophyta</taxon>
        <taxon>Spermatophyta</taxon>
        <taxon>Magnoliopsida</taxon>
        <taxon>eudicotyledons</taxon>
        <taxon>Gunneridae</taxon>
        <taxon>Pentapetalae</taxon>
        <taxon>asterids</taxon>
        <taxon>campanulids</taxon>
        <taxon>Asterales</taxon>
        <taxon>Asteraceae</taxon>
        <taxon>Asteroideae</taxon>
        <taxon>Heliantheae alliance</taxon>
        <taxon>Millerieae</taxon>
        <taxon>Smallanthus</taxon>
    </lineage>
</organism>
<keyword evidence="2" id="KW-1185">Reference proteome</keyword>
<sequence length="236" mass="27274">MALIFYKILLDPSAPHLELPPDFVTKNKIPTGPIILCANGGYSWRLKIKQIGDGYCFADGWNNVVEEVPLDFGDFLYFRLVDQSHFKMSLYSPEGCEMFLPPKVENEDNEEEKDDDDDPFFTLVITKTNMNILRFPREFVGLAGIDDAEETMTLKNVDGKEWLSCLRFIGLAGIDVDEGTMTVKNVDGKEWVLGLRVDKWYNYKSVTKHTQTKQQQSRRFTRVSFFFIQLRFIQSI</sequence>
<proteinExistence type="predicted"/>
<reference evidence="1 2" key="2">
    <citation type="journal article" date="2022" name="Mol. Ecol. Resour.">
        <title>The genomes of chicory, endive, great burdock and yacon provide insights into Asteraceae paleo-polyploidization history and plant inulin production.</title>
        <authorList>
            <person name="Fan W."/>
            <person name="Wang S."/>
            <person name="Wang H."/>
            <person name="Wang A."/>
            <person name="Jiang F."/>
            <person name="Liu H."/>
            <person name="Zhao H."/>
            <person name="Xu D."/>
            <person name="Zhang Y."/>
        </authorList>
    </citation>
    <scope>NUCLEOTIDE SEQUENCE [LARGE SCALE GENOMIC DNA]</scope>
    <source>
        <strain evidence="2">cv. Yunnan</strain>
        <tissue evidence="1">Leaves</tissue>
    </source>
</reference>
<evidence type="ECO:0000313" key="2">
    <source>
        <dbReference type="Proteomes" id="UP001056120"/>
    </source>
</evidence>
<name>A0ACB9HLZ6_9ASTR</name>
<evidence type="ECO:0000313" key="1">
    <source>
        <dbReference type="EMBL" id="KAI3796637.1"/>
    </source>
</evidence>
<gene>
    <name evidence="1" type="ORF">L1987_39315</name>
</gene>